<protein>
    <submittedName>
        <fullName evidence="2">Uncharacterized protein</fullName>
    </submittedName>
</protein>
<gene>
    <name evidence="2" type="ORF">TVY486_0703960</name>
</gene>
<evidence type="ECO:0000256" key="1">
    <source>
        <dbReference type="SAM" id="Phobius"/>
    </source>
</evidence>
<dbReference type="EMBL" id="HE573023">
    <property type="protein sequence ID" value="CCC49062.1"/>
    <property type="molecule type" value="Genomic_DNA"/>
</dbReference>
<evidence type="ECO:0000313" key="2">
    <source>
        <dbReference type="EMBL" id="CCC49062.1"/>
    </source>
</evidence>
<organism evidence="2">
    <name type="scientific">Trypanosoma vivax (strain Y486)</name>
    <dbReference type="NCBI Taxonomy" id="1055687"/>
    <lineage>
        <taxon>Eukaryota</taxon>
        <taxon>Discoba</taxon>
        <taxon>Euglenozoa</taxon>
        <taxon>Kinetoplastea</taxon>
        <taxon>Metakinetoplastina</taxon>
        <taxon>Trypanosomatida</taxon>
        <taxon>Trypanosomatidae</taxon>
        <taxon>Trypanosoma</taxon>
        <taxon>Duttonella</taxon>
    </lineage>
</organism>
<keyword evidence="1" id="KW-0472">Membrane</keyword>
<accession>G0TYL5</accession>
<keyword evidence="1" id="KW-0812">Transmembrane</keyword>
<proteinExistence type="predicted"/>
<feature type="transmembrane region" description="Helical" evidence="1">
    <location>
        <begin position="12"/>
        <end position="34"/>
    </location>
</feature>
<sequence length="109" mass="12132">MCLLWLSRPGGLLALCVCVVVIYRIYVLLAKLLCRLFSTTSRPAPGGRPVIPIRTSHCHTSQSYYSRGYVMPSPLLPHTLCATRLIDARLSFALWAFSSTVNYTMLLAV</sequence>
<name>G0TYL5_TRYVY</name>
<dbReference type="VEuPathDB" id="TriTrypDB:TvY486_0703960"/>
<dbReference type="AlphaFoldDB" id="G0TYL5"/>
<reference evidence="2" key="1">
    <citation type="journal article" date="2012" name="Proc. Natl. Acad. Sci. U.S.A.">
        <title>Antigenic diversity is generated by distinct evolutionary mechanisms in African trypanosome species.</title>
        <authorList>
            <person name="Jackson A.P."/>
            <person name="Berry A."/>
            <person name="Aslett M."/>
            <person name="Allison H.C."/>
            <person name="Burton P."/>
            <person name="Vavrova-Anderson J."/>
            <person name="Brown R."/>
            <person name="Browne H."/>
            <person name="Corton N."/>
            <person name="Hauser H."/>
            <person name="Gamble J."/>
            <person name="Gilderthorp R."/>
            <person name="Marcello L."/>
            <person name="McQuillan J."/>
            <person name="Otto T.D."/>
            <person name="Quail M.A."/>
            <person name="Sanders M.J."/>
            <person name="van Tonder A."/>
            <person name="Ginger M.L."/>
            <person name="Field M.C."/>
            <person name="Barry J.D."/>
            <person name="Hertz-Fowler C."/>
            <person name="Berriman M."/>
        </authorList>
    </citation>
    <scope>NUCLEOTIDE SEQUENCE</scope>
    <source>
        <strain evidence="2">Y486</strain>
    </source>
</reference>
<keyword evidence="1" id="KW-1133">Transmembrane helix</keyword>